<evidence type="ECO:0000256" key="1">
    <source>
        <dbReference type="ARBA" id="ARBA00005278"/>
    </source>
</evidence>
<dbReference type="GeneID" id="93693801"/>
<dbReference type="PATRIC" id="fig|411473.3.peg.2548"/>
<keyword evidence="5" id="KW-1185">Reference proteome</keyword>
<dbReference type="InterPro" id="IPR050768">
    <property type="entry name" value="UPF0353/GerABKA_families"/>
</dbReference>
<dbReference type="PANTHER" id="PTHR22550:SF5">
    <property type="entry name" value="LEUCINE ZIPPER PROTEIN 4"/>
    <property type="match status" value="1"/>
</dbReference>
<dbReference type="EMBL" id="AWVF01000392">
    <property type="protein sequence ID" value="ERJ89059.1"/>
    <property type="molecule type" value="Genomic_DNA"/>
</dbReference>
<dbReference type="OrthoDB" id="9772630at2"/>
<keyword evidence="3" id="KW-0812">Transmembrane</keyword>
<protein>
    <submittedName>
        <fullName evidence="4">Putative spore germination protein KA</fullName>
    </submittedName>
</protein>
<reference evidence="4 5" key="1">
    <citation type="submission" date="2013-07" db="EMBL/GenBank/DDBJ databases">
        <authorList>
            <person name="Weinstock G."/>
            <person name="Sodergren E."/>
            <person name="Wylie T."/>
            <person name="Fulton L."/>
            <person name="Fulton R."/>
            <person name="Fronick C."/>
            <person name="O'Laughlin M."/>
            <person name="Godfrey J."/>
            <person name="Miner T."/>
            <person name="Herter B."/>
            <person name="Appelbaum E."/>
            <person name="Cordes M."/>
            <person name="Lek S."/>
            <person name="Wollam A."/>
            <person name="Pepin K.H."/>
            <person name="Palsikar V.B."/>
            <person name="Mitreva M."/>
            <person name="Wilson R.K."/>
        </authorList>
    </citation>
    <scope>NUCLEOTIDE SEQUENCE [LARGE SCALE GENOMIC DNA]</scope>
    <source>
        <strain evidence="4 5">ATCC 27760</strain>
    </source>
</reference>
<dbReference type="InterPro" id="IPR004995">
    <property type="entry name" value="Spore_Ger"/>
</dbReference>
<proteinExistence type="inferred from homology"/>
<keyword evidence="2 3" id="KW-0472">Membrane</keyword>
<evidence type="ECO:0000313" key="5">
    <source>
        <dbReference type="Proteomes" id="UP000016662"/>
    </source>
</evidence>
<dbReference type="HOGENOM" id="CLU_021639_4_0_9"/>
<feature type="transmembrane region" description="Helical" evidence="3">
    <location>
        <begin position="418"/>
        <end position="441"/>
    </location>
</feature>
<evidence type="ECO:0000256" key="3">
    <source>
        <dbReference type="SAM" id="Phobius"/>
    </source>
</evidence>
<evidence type="ECO:0000313" key="4">
    <source>
        <dbReference type="EMBL" id="ERJ89059.1"/>
    </source>
</evidence>
<keyword evidence="3" id="KW-1133">Transmembrane helix</keyword>
<accession>U2LHX0</accession>
<feature type="transmembrane region" description="Helical" evidence="3">
    <location>
        <begin position="388"/>
        <end position="406"/>
    </location>
</feature>
<dbReference type="STRING" id="411473.RUMCAL_03030"/>
<organism evidence="4 5">
    <name type="scientific">Ruminococcus callidus ATCC 27760</name>
    <dbReference type="NCBI Taxonomy" id="411473"/>
    <lineage>
        <taxon>Bacteria</taxon>
        <taxon>Bacillati</taxon>
        <taxon>Bacillota</taxon>
        <taxon>Clostridia</taxon>
        <taxon>Eubacteriales</taxon>
        <taxon>Oscillospiraceae</taxon>
        <taxon>Ruminococcus</taxon>
    </lineage>
</organism>
<sequence length="489" mass="53284">MQQNHTEILLQQTISPQLSVNLSKIRTIAEGSSDLLVNEFVLSGLPAALLCCEGMLSTSTMTELILKPITAIRLECPTAANVFAFIRNHQLYSIDRAEASTYADLFRFLNSGFAVLVLDGADSALVFGIQGYDKRSVSEPSGEDNVMGAKDGFIEVVRVNMSLLRRRMKTPQLKLELFVKGSKSQTDLCLCYMADRVPQSLIAQIKARLDEMELESILSSGYLQPFLENRRGCLFDTVGTTQRPDVLCAKLLEGRVGLLIDGTPFALVIPKLFCESFQTMDDYCYRPAYATLVRWIKYAAFLVAVLLPALYVAIALHHPELLNRTLLLILADAEENAPISLTAEAIGVLLVYEIIREAGLRLPKAVGGAVSIVAGLIIGDAAVASGLISTPMLTVTAIAVIAGFVVPDLAQSITLLRLAFLLIAGFWGLFGISLLGAAVLFNLCAGESFGFPITAPIAPLYKKGFRDTLTRVSFRKMQSGSFTVEEYHE</sequence>
<gene>
    <name evidence="4" type="ORF">RUMCAL_03030</name>
</gene>
<feature type="transmembrane region" description="Helical" evidence="3">
    <location>
        <begin position="295"/>
        <end position="317"/>
    </location>
</feature>
<comment type="similarity">
    <text evidence="1">Belongs to the GerABKA family.</text>
</comment>
<dbReference type="GO" id="GO:0009847">
    <property type="term" value="P:spore germination"/>
    <property type="evidence" value="ECO:0007669"/>
    <property type="project" value="InterPro"/>
</dbReference>
<dbReference type="RefSeq" id="WP_021681221.1">
    <property type="nucleotide sequence ID" value="NZ_KI260336.1"/>
</dbReference>
<name>U2LHX0_9FIRM</name>
<dbReference type="Proteomes" id="UP000016662">
    <property type="component" value="Unassembled WGS sequence"/>
</dbReference>
<dbReference type="eggNOG" id="COG0697">
    <property type="taxonomic scope" value="Bacteria"/>
</dbReference>
<dbReference type="PIRSF" id="PIRSF005690">
    <property type="entry name" value="GerBA"/>
    <property type="match status" value="1"/>
</dbReference>
<dbReference type="PANTHER" id="PTHR22550">
    <property type="entry name" value="SPORE GERMINATION PROTEIN"/>
    <property type="match status" value="1"/>
</dbReference>
<dbReference type="AlphaFoldDB" id="U2LHX0"/>
<dbReference type="Pfam" id="PF03323">
    <property type="entry name" value="GerA"/>
    <property type="match status" value="1"/>
</dbReference>
<dbReference type="GO" id="GO:0016020">
    <property type="term" value="C:membrane"/>
    <property type="evidence" value="ECO:0007669"/>
    <property type="project" value="InterPro"/>
</dbReference>
<comment type="caution">
    <text evidence="4">The sequence shown here is derived from an EMBL/GenBank/DDBJ whole genome shotgun (WGS) entry which is preliminary data.</text>
</comment>
<evidence type="ECO:0000256" key="2">
    <source>
        <dbReference type="ARBA" id="ARBA00023136"/>
    </source>
</evidence>